<evidence type="ECO:0000256" key="1">
    <source>
        <dbReference type="SAM" id="Phobius"/>
    </source>
</evidence>
<gene>
    <name evidence="3" type="ORF">QTG54_015733</name>
</gene>
<dbReference type="SUPFAM" id="SSF52540">
    <property type="entry name" value="P-loop containing nucleoside triphosphate hydrolases"/>
    <property type="match status" value="1"/>
</dbReference>
<dbReference type="Proteomes" id="UP001224775">
    <property type="component" value="Unassembled WGS sequence"/>
</dbReference>
<keyword evidence="1" id="KW-0812">Transmembrane</keyword>
<evidence type="ECO:0000259" key="2">
    <source>
        <dbReference type="Pfam" id="PF03407"/>
    </source>
</evidence>
<dbReference type="InterPro" id="IPR005069">
    <property type="entry name" value="Nucl-diP-sugar_transferase"/>
</dbReference>
<keyword evidence="4" id="KW-1185">Reference proteome</keyword>
<keyword evidence="1" id="KW-1133">Transmembrane helix</keyword>
<sequence length="787" mass="88271">MVDVIVPPPLSSRRRYHGVRLYITGLLVVAALSYFTGLQNGLNGHSVLQTEDDAALDTQSSLQLLEDPKSTDLRSEFGEFQQSPGLVSSSSSFSFAMFPTVDEMFVNQRLIEMSAQHPKDLVVIFVDTTYLETFGVWLDHYKHHDNSGRILSIFAISEIAYDKVSAAFSSPTTQAKLRGVGETFLVNLNPGKGKGKGKDMRNADPDRFLNKLWVLRLHIMQRIINTFPNLNVLYTDADAIWLKDPVQLYNHPQHQSSNIVASRGTYPEWCPLAMELHDDEKMHLNTVTICFGFTYFRNTPDLHQLAQNLQNAVARYRNDDQIAINCVLNLQYDSNDDLHMNDPSSIAAFTQPDKSVIRSFFGKVIAHNIKVSILPYEQVTRRCGRDEGMLENSVVAHCYTDLKEGQSKLNAFDHFGFLIEGQNSLRHVFDNPELDTPILASSSAPGTRASWEEAAYSLSLDRFWRHIKAATPEGDSIENSYYPDLKAQHQSTIGLRSTRLLNSVRIPKSGSSALSVTARALSGCHPDGYPCCKFPGHPVGSCPRKDLMCSLVTGCTDHRPDYDGDEAVITTLRDPVSRSVSAFFYHYPHTSVKHGESHTWEKFVENIQSPRYKNILTKMLEGSYAYVGFDEVKHTVPRAKARLCTIAWFGLSEMPVSSSMMLYETPQFRKLLPNPVAFGLQASDATAAEHAAEEKDGLRVNSDSEYKEFLATSFATNDGTSFVMQHNQHDMEVYQFAEKLFCGRLLAKIGLVEEMKQGGLGLEEIEKCTSIGFDNIEELCYNIQNNA</sequence>
<reference evidence="3" key="1">
    <citation type="submission" date="2023-06" db="EMBL/GenBank/DDBJ databases">
        <title>Survivors Of The Sea: Transcriptome response of Skeletonema marinoi to long-term dormancy.</title>
        <authorList>
            <person name="Pinder M.I.M."/>
            <person name="Kourtchenko O."/>
            <person name="Robertson E.K."/>
            <person name="Larsson T."/>
            <person name="Maumus F."/>
            <person name="Osuna-Cruz C.M."/>
            <person name="Vancaester E."/>
            <person name="Stenow R."/>
            <person name="Vandepoele K."/>
            <person name="Ploug H."/>
            <person name="Bruchert V."/>
            <person name="Godhe A."/>
            <person name="Topel M."/>
        </authorList>
    </citation>
    <scope>NUCLEOTIDE SEQUENCE</scope>
    <source>
        <strain evidence="3">R05AC</strain>
    </source>
</reference>
<evidence type="ECO:0000313" key="3">
    <source>
        <dbReference type="EMBL" id="KAK1733560.1"/>
    </source>
</evidence>
<dbReference type="AlphaFoldDB" id="A0AAD9D5E8"/>
<feature type="transmembrane region" description="Helical" evidence="1">
    <location>
        <begin position="21"/>
        <end position="38"/>
    </location>
</feature>
<organism evidence="3 4">
    <name type="scientific">Skeletonema marinoi</name>
    <dbReference type="NCBI Taxonomy" id="267567"/>
    <lineage>
        <taxon>Eukaryota</taxon>
        <taxon>Sar</taxon>
        <taxon>Stramenopiles</taxon>
        <taxon>Ochrophyta</taxon>
        <taxon>Bacillariophyta</taxon>
        <taxon>Coscinodiscophyceae</taxon>
        <taxon>Thalassiosirophycidae</taxon>
        <taxon>Thalassiosirales</taxon>
        <taxon>Skeletonemataceae</taxon>
        <taxon>Skeletonema</taxon>
        <taxon>Skeletonema marinoi-dohrnii complex</taxon>
    </lineage>
</organism>
<evidence type="ECO:0000313" key="4">
    <source>
        <dbReference type="Proteomes" id="UP001224775"/>
    </source>
</evidence>
<dbReference type="EMBL" id="JATAAI010000047">
    <property type="protein sequence ID" value="KAK1733560.1"/>
    <property type="molecule type" value="Genomic_DNA"/>
</dbReference>
<dbReference type="InterPro" id="IPR027417">
    <property type="entry name" value="P-loop_NTPase"/>
</dbReference>
<comment type="caution">
    <text evidence="3">The sequence shown here is derived from an EMBL/GenBank/DDBJ whole genome shotgun (WGS) entry which is preliminary data.</text>
</comment>
<proteinExistence type="predicted"/>
<protein>
    <recommendedName>
        <fullName evidence="2">Nucleotide-diphospho-sugar transferase domain-containing protein</fullName>
    </recommendedName>
</protein>
<keyword evidence="1" id="KW-0472">Membrane</keyword>
<dbReference type="Gene3D" id="3.40.50.300">
    <property type="entry name" value="P-loop containing nucleotide triphosphate hydrolases"/>
    <property type="match status" value="1"/>
</dbReference>
<accession>A0AAD9D5E8</accession>
<name>A0AAD9D5E8_9STRA</name>
<dbReference type="Pfam" id="PF03407">
    <property type="entry name" value="Nucleotid_trans"/>
    <property type="match status" value="1"/>
</dbReference>
<feature type="domain" description="Nucleotide-diphospho-sugar transferase" evidence="2">
    <location>
        <begin position="213"/>
        <end position="397"/>
    </location>
</feature>